<name>A0ABT9HWA9_9GAMM</name>
<evidence type="ECO:0000256" key="1">
    <source>
        <dbReference type="SAM" id="SignalP"/>
    </source>
</evidence>
<dbReference type="EMBL" id="JAPJDZ010000008">
    <property type="protein sequence ID" value="MDP5135414.1"/>
    <property type="molecule type" value="Genomic_DNA"/>
</dbReference>
<evidence type="ECO:0000313" key="3">
    <source>
        <dbReference type="Proteomes" id="UP001231109"/>
    </source>
</evidence>
<dbReference type="RefSeq" id="WP_305974366.1">
    <property type="nucleotide sequence ID" value="NZ_JAPJDY010000011.1"/>
</dbReference>
<keyword evidence="1" id="KW-0732">Signal</keyword>
<accession>A0ABT9HWA9</accession>
<proteinExistence type="predicted"/>
<reference evidence="2 3" key="1">
    <citation type="submission" date="2022-11" db="EMBL/GenBank/DDBJ databases">
        <title>Viruses from the air-sea interface of a natural surface slick.</title>
        <authorList>
            <person name="Rahlff J."/>
            <person name="Holmfeldt K."/>
        </authorList>
    </citation>
    <scope>NUCLEOTIDE SEQUENCE [LARGE SCALE GENOMIC DNA]</scope>
    <source>
        <strain evidence="2 3">SMS4</strain>
    </source>
</reference>
<gene>
    <name evidence="2" type="ORF">ORJ04_05570</name>
</gene>
<protein>
    <recommendedName>
        <fullName evidence="4">DUF2845 domain-containing protein</fullName>
    </recommendedName>
</protein>
<feature type="chain" id="PRO_5046156329" description="DUF2845 domain-containing protein" evidence="1">
    <location>
        <begin position="21"/>
        <end position="105"/>
    </location>
</feature>
<feature type="signal peptide" evidence="1">
    <location>
        <begin position="1"/>
        <end position="20"/>
    </location>
</feature>
<keyword evidence="3" id="KW-1185">Reference proteome</keyword>
<comment type="caution">
    <text evidence="2">The sequence shown here is derived from an EMBL/GenBank/DDBJ whole genome shotgun (WGS) entry which is preliminary data.</text>
</comment>
<sequence>MKFSHSVIAVVLLVASQANACGFRLSDGKLLKCGMSRIELISLAGEPLFKDIETLGVGSGEPVKGETIETWSYRLTGDIGGDYLLSIMLTGGKVSAIHRKQQGRI</sequence>
<organism evidence="2 3">
    <name type="scientific">Rheinheimera baltica</name>
    <dbReference type="NCBI Taxonomy" id="67576"/>
    <lineage>
        <taxon>Bacteria</taxon>
        <taxon>Pseudomonadati</taxon>
        <taxon>Pseudomonadota</taxon>
        <taxon>Gammaproteobacteria</taxon>
        <taxon>Chromatiales</taxon>
        <taxon>Chromatiaceae</taxon>
        <taxon>Rheinheimera</taxon>
    </lineage>
</organism>
<evidence type="ECO:0008006" key="4">
    <source>
        <dbReference type="Google" id="ProtNLM"/>
    </source>
</evidence>
<dbReference type="Proteomes" id="UP001231109">
    <property type="component" value="Unassembled WGS sequence"/>
</dbReference>
<evidence type="ECO:0000313" key="2">
    <source>
        <dbReference type="EMBL" id="MDP5135414.1"/>
    </source>
</evidence>